<dbReference type="InterPro" id="IPR010695">
    <property type="entry name" value="FAIM1"/>
</dbReference>
<dbReference type="EMBL" id="JANEYG010000001">
    <property type="protein sequence ID" value="KAJ8926103.1"/>
    <property type="molecule type" value="Genomic_DNA"/>
</dbReference>
<gene>
    <name evidence="1" type="ORF">NQ315_009960</name>
</gene>
<sequence length="208" mass="23442">MSQSHDGSAISSSSSLSHSASQERTDLVAYWSVPLLDGVHTVEFEHGTTSGKRVVRVDGNDHFVPFSQEIIRREWMFKLVGEELFNIGKSQTKCVLHVDPMPHFAFSYSLHVDGKPLEKFTEKQSQSIRSWAVVVEGKRYRVAFEKQSLDIYVNGQVVEAENTFVNNGTEMKFNLGQSRVVIKAIASEKYGVVHQLFVNSALIEEDTF</sequence>
<dbReference type="Gene3D" id="2.40.128.180">
    <property type="match status" value="2"/>
</dbReference>
<protein>
    <recommendedName>
        <fullName evidence="3">Fas apoptotic inhibitory molecule 1</fullName>
    </recommendedName>
</protein>
<keyword evidence="2" id="KW-1185">Reference proteome</keyword>
<dbReference type="Proteomes" id="UP001159042">
    <property type="component" value="Unassembled WGS sequence"/>
</dbReference>
<dbReference type="Pfam" id="PF06905">
    <property type="entry name" value="FAIM1"/>
    <property type="match status" value="1"/>
</dbReference>
<dbReference type="GO" id="GO:1902042">
    <property type="term" value="P:negative regulation of extrinsic apoptotic signaling pathway via death domain receptors"/>
    <property type="evidence" value="ECO:0007669"/>
    <property type="project" value="TreeGrafter"/>
</dbReference>
<reference evidence="1 2" key="1">
    <citation type="journal article" date="2023" name="Insect Mol. Biol.">
        <title>Genome sequencing provides insights into the evolution of gene families encoding plant cell wall-degrading enzymes in longhorned beetles.</title>
        <authorList>
            <person name="Shin N.R."/>
            <person name="Okamura Y."/>
            <person name="Kirsch R."/>
            <person name="Pauchet Y."/>
        </authorList>
    </citation>
    <scope>NUCLEOTIDE SEQUENCE [LARGE SCALE GENOMIC DNA]</scope>
    <source>
        <strain evidence="1">EAD_L_NR</strain>
    </source>
</reference>
<evidence type="ECO:0008006" key="3">
    <source>
        <dbReference type="Google" id="ProtNLM"/>
    </source>
</evidence>
<feature type="non-terminal residue" evidence="1">
    <location>
        <position position="208"/>
    </location>
</feature>
<dbReference type="FunFam" id="2.40.128.180:FF:000001">
    <property type="entry name" value="Fas apoptotic inhibitory molecule 1"/>
    <property type="match status" value="1"/>
</dbReference>
<name>A0AAV8WIB9_9CUCU</name>
<dbReference type="AlphaFoldDB" id="A0AAV8WIB9"/>
<dbReference type="InterPro" id="IPR038513">
    <property type="entry name" value="FAIM1_dom_sf"/>
</dbReference>
<evidence type="ECO:0000313" key="2">
    <source>
        <dbReference type="Proteomes" id="UP001159042"/>
    </source>
</evidence>
<dbReference type="PANTHER" id="PTHR13088:SF3">
    <property type="entry name" value="FAS APOPTOTIC INHIBITORY MOLECULE 1"/>
    <property type="match status" value="1"/>
</dbReference>
<evidence type="ECO:0000313" key="1">
    <source>
        <dbReference type="EMBL" id="KAJ8926103.1"/>
    </source>
</evidence>
<organism evidence="1 2">
    <name type="scientific">Exocentrus adspersus</name>
    <dbReference type="NCBI Taxonomy" id="1586481"/>
    <lineage>
        <taxon>Eukaryota</taxon>
        <taxon>Metazoa</taxon>
        <taxon>Ecdysozoa</taxon>
        <taxon>Arthropoda</taxon>
        <taxon>Hexapoda</taxon>
        <taxon>Insecta</taxon>
        <taxon>Pterygota</taxon>
        <taxon>Neoptera</taxon>
        <taxon>Endopterygota</taxon>
        <taxon>Coleoptera</taxon>
        <taxon>Polyphaga</taxon>
        <taxon>Cucujiformia</taxon>
        <taxon>Chrysomeloidea</taxon>
        <taxon>Cerambycidae</taxon>
        <taxon>Lamiinae</taxon>
        <taxon>Acanthocinini</taxon>
        <taxon>Exocentrus</taxon>
    </lineage>
</organism>
<accession>A0AAV8WIB9</accession>
<dbReference type="PANTHER" id="PTHR13088">
    <property type="entry name" value="FAS APOPTOTIC INHIBITORY MOLECULE FAIM"/>
    <property type="match status" value="1"/>
</dbReference>
<comment type="caution">
    <text evidence="1">The sequence shown here is derived from an EMBL/GenBank/DDBJ whole genome shotgun (WGS) entry which is preliminary data.</text>
</comment>
<proteinExistence type="predicted"/>